<dbReference type="GO" id="GO:0003723">
    <property type="term" value="F:RNA binding"/>
    <property type="evidence" value="ECO:0007669"/>
    <property type="project" value="TreeGrafter"/>
</dbReference>
<evidence type="ECO:0000259" key="1">
    <source>
        <dbReference type="Pfam" id="PF19273"/>
    </source>
</evidence>
<dbReference type="InterPro" id="IPR045065">
    <property type="entry name" value="XPO1/5"/>
</dbReference>
<dbReference type="GO" id="GO:0006611">
    <property type="term" value="P:protein export from nucleus"/>
    <property type="evidence" value="ECO:0007669"/>
    <property type="project" value="InterPro"/>
</dbReference>
<name>A0A0N1P3N1_9EURO</name>
<proteinExistence type="predicted"/>
<organism evidence="2 3">
    <name type="scientific">Cyphellophora attinorum</name>
    <dbReference type="NCBI Taxonomy" id="1664694"/>
    <lineage>
        <taxon>Eukaryota</taxon>
        <taxon>Fungi</taxon>
        <taxon>Dikarya</taxon>
        <taxon>Ascomycota</taxon>
        <taxon>Pezizomycotina</taxon>
        <taxon>Eurotiomycetes</taxon>
        <taxon>Chaetothyriomycetidae</taxon>
        <taxon>Chaetothyriales</taxon>
        <taxon>Cyphellophoraceae</taxon>
        <taxon>Cyphellophora</taxon>
    </lineage>
</organism>
<dbReference type="GO" id="GO:0042565">
    <property type="term" value="C:RNA nuclear export complex"/>
    <property type="evidence" value="ECO:0007669"/>
    <property type="project" value="TreeGrafter"/>
</dbReference>
<dbReference type="Gene3D" id="1.25.10.10">
    <property type="entry name" value="Leucine-rich Repeat Variant"/>
    <property type="match status" value="1"/>
</dbReference>
<reference evidence="2 3" key="1">
    <citation type="submission" date="2015-06" db="EMBL/GenBank/DDBJ databases">
        <title>Draft genome of the ant-associated black yeast Phialophora attae CBS 131958.</title>
        <authorList>
            <person name="Moreno L.F."/>
            <person name="Stielow B.J."/>
            <person name="de Hoog S."/>
            <person name="Vicente V.A."/>
            <person name="Weiss V.A."/>
            <person name="de Vries M."/>
            <person name="Cruz L.M."/>
            <person name="Souza E.M."/>
        </authorList>
    </citation>
    <scope>NUCLEOTIDE SEQUENCE [LARGE SCALE GENOMIC DNA]</scope>
    <source>
        <strain evidence="2 3">CBS 131958</strain>
    </source>
</reference>
<dbReference type="Proteomes" id="UP000038010">
    <property type="component" value="Unassembled WGS sequence"/>
</dbReference>
<dbReference type="Pfam" id="PF19273">
    <property type="entry name" value="Exportin-5"/>
    <property type="match status" value="1"/>
</dbReference>
<dbReference type="InterPro" id="IPR045478">
    <property type="entry name" value="Exportin-5_C"/>
</dbReference>
<protein>
    <recommendedName>
        <fullName evidence="1">Exportin-5 C-terminal domain-containing protein</fullName>
    </recommendedName>
</protein>
<sequence length="1217" mass="137363">MQGSGGQVPSDYSTSNVLQALELIHTPTTKNETRKEASKYLDGLRSSEHALQRGLELAAEQSQQPLVRHFGLSLLEYAVKHQSHEFDDARNDQLRACIIDLGRNISNDDPVFIRNKISELWVELAKRSWALDWHDLDFLLCEFWEQTYIYKSFVLAVLENLSEDLFVREDPTAVLRGSDLNTALVEIYTPRSSYDGGIRIGNTVHHMRHGDEGWLVRITKFLESSLGKTTHEAEEKITISKAIMTLRSAFGWIMASAIEEAGCLLVVCNCLVKNDEDIIMAAVDALIALYNRQSLQDGEIRSLVYPLCQPGSVSILRQVYEWSVVGFEEVISQQYAISKKMAELISLLSDLLTKIAPPEMSSLDVSSFLDFLISIAKHDSLIVSIAAMHSWDRLLSMKSWRRTDVVSNCVPALLDVVLPRLIQYDQMPDDTEEPAVLFVTEEIEIFPERQGFFLNYRRLCGSIIEWICYVHLEQAVDFILTQLNNNMSSIKQADAGLDFSTYKRITPLQLRAESQCSIAEAMLRGLDRYMSGHSTAAEEHRATGERGLDKCRTWLLSVLLELRFNDPSVTQRQIKLAVEVSNKALQSDKAFALGVMELILSAFTPTRPEFPAYSDAVVDLYGFSIQELRRLVVSHTEYFATFYDQLSSKFGELVGRIQFEPRIRTDMNSILFLIVQRTPSADIEQQRDRLWSFLEPVFAAWNSTATQNAVSSFEHYCHSQGFDQIGSFLSAANAAHIEDWTTVSTSQEGQRLQQEMGDAFASLPLRETRVLLSASTDRLEQNSVTHRIIGDLWTPLISQILHGVLQIMSFNHRLHDPSAWPNMPPDLGPVVRRLMRDRYWQSGISEGSMNEFHSKVKNTKTTLEGFASSVRGKVRTNLEQCYSIVHTLGRLGERFYSMPQIPESIAEAMLSTTGPLSPHHFSTLLLMLPKLIEECPPENRQHFLTPILASLLHQITSKLSSEWDKIDHRKQNAQEGENLNDEMREDSVLRQTTYKAVNMVSLWLSPRRELQLSVKKSIDTKATQTMIITAQRLVAAFATDYPLPIETTAPVREYISEEMLKAAITAVNDGYFADYQQYYAQLVAMIWLSYGLPSHIPAANGQPAYERPALTQTPRNVLMSLPNMSEEKVDAVAAALVKEGLNAKPRKLRSIVMHLLEGVRGVRISDLGKIDTRAQQSRILEKYKQRESLSMQGVEERARDDGGGVDLGGVADMFGAA</sequence>
<keyword evidence="3" id="KW-1185">Reference proteome</keyword>
<dbReference type="PANTHER" id="PTHR11223">
    <property type="entry name" value="EXPORTIN 1/5"/>
    <property type="match status" value="1"/>
</dbReference>
<dbReference type="GO" id="GO:0005737">
    <property type="term" value="C:cytoplasm"/>
    <property type="evidence" value="ECO:0007669"/>
    <property type="project" value="TreeGrafter"/>
</dbReference>
<feature type="domain" description="Exportin-5 C-terminal" evidence="1">
    <location>
        <begin position="333"/>
        <end position="1018"/>
    </location>
</feature>
<dbReference type="EMBL" id="LFJN01000003">
    <property type="protein sequence ID" value="KPI44323.1"/>
    <property type="molecule type" value="Genomic_DNA"/>
</dbReference>
<comment type="caution">
    <text evidence="2">The sequence shown here is derived from an EMBL/GenBank/DDBJ whole genome shotgun (WGS) entry which is preliminary data.</text>
</comment>
<dbReference type="AlphaFoldDB" id="A0A0N1P3N1"/>
<evidence type="ECO:0000313" key="3">
    <source>
        <dbReference type="Proteomes" id="UP000038010"/>
    </source>
</evidence>
<dbReference type="GO" id="GO:0006405">
    <property type="term" value="P:RNA export from nucleus"/>
    <property type="evidence" value="ECO:0007669"/>
    <property type="project" value="TreeGrafter"/>
</dbReference>
<dbReference type="GeneID" id="28740915"/>
<dbReference type="PANTHER" id="PTHR11223:SF3">
    <property type="entry name" value="EXPORTIN-5"/>
    <property type="match status" value="1"/>
</dbReference>
<dbReference type="GO" id="GO:0005049">
    <property type="term" value="F:nuclear export signal receptor activity"/>
    <property type="evidence" value="ECO:0007669"/>
    <property type="project" value="InterPro"/>
</dbReference>
<accession>A0A0N1P3N1</accession>
<dbReference type="InterPro" id="IPR011989">
    <property type="entry name" value="ARM-like"/>
</dbReference>
<dbReference type="VEuPathDB" id="FungiDB:AB675_8579"/>
<dbReference type="OrthoDB" id="2215036at2759"/>
<dbReference type="InterPro" id="IPR016024">
    <property type="entry name" value="ARM-type_fold"/>
</dbReference>
<dbReference type="SUPFAM" id="SSF48371">
    <property type="entry name" value="ARM repeat"/>
    <property type="match status" value="1"/>
</dbReference>
<dbReference type="STRING" id="1664694.A0A0N1P3N1"/>
<evidence type="ECO:0000313" key="2">
    <source>
        <dbReference type="EMBL" id="KPI44323.1"/>
    </source>
</evidence>
<gene>
    <name evidence="2" type="ORF">AB675_8579</name>
</gene>
<dbReference type="GO" id="GO:0005634">
    <property type="term" value="C:nucleus"/>
    <property type="evidence" value="ECO:0007669"/>
    <property type="project" value="TreeGrafter"/>
</dbReference>
<dbReference type="RefSeq" id="XP_018004286.1">
    <property type="nucleotide sequence ID" value="XM_018149035.1"/>
</dbReference>